<dbReference type="InterPro" id="IPR013785">
    <property type="entry name" value="Aldolase_TIM"/>
</dbReference>
<dbReference type="PANTHER" id="PTHR43090:SF2">
    <property type="entry name" value="1-(5-PHOSPHORIBOSYL)-5-[(5-PHOSPHORIBOSYLAMINO)METHYLIDENEAMINO] IMIDAZOLE-4-CARBOXAMIDE ISOMERASE"/>
    <property type="match status" value="1"/>
</dbReference>
<evidence type="ECO:0000256" key="2">
    <source>
        <dbReference type="ARBA" id="ARBA00004496"/>
    </source>
</evidence>
<dbReference type="Pfam" id="PF00977">
    <property type="entry name" value="His_biosynth"/>
    <property type="match status" value="1"/>
</dbReference>
<dbReference type="Proteomes" id="UP000233440">
    <property type="component" value="Unassembled WGS sequence"/>
</dbReference>
<comment type="pathway">
    <text evidence="3 12 14">Amino-acid biosynthesis; L-histidine biosynthesis; L-histidine from 5-phospho-alpha-D-ribose 1-diphosphate: step 4/9.</text>
</comment>
<evidence type="ECO:0000256" key="14">
    <source>
        <dbReference type="RuleBase" id="RU003658"/>
    </source>
</evidence>
<dbReference type="RefSeq" id="WP_101356474.1">
    <property type="nucleotide sequence ID" value="NZ_PIQO01000028.1"/>
</dbReference>
<reference evidence="15 16" key="1">
    <citation type="submission" date="2017-11" db="EMBL/GenBank/DDBJ databases">
        <title>Bacillus camelliae sp. nov., isolated from pu'er tea.</title>
        <authorList>
            <person name="Niu L."/>
        </authorList>
    </citation>
    <scope>NUCLEOTIDE SEQUENCE [LARGE SCALE GENOMIC DNA]</scope>
    <source>
        <strain evidence="15 16">7578-1</strain>
    </source>
</reference>
<dbReference type="InterPro" id="IPR023016">
    <property type="entry name" value="HisA/PriA"/>
</dbReference>
<evidence type="ECO:0000313" key="15">
    <source>
        <dbReference type="EMBL" id="PKR82784.1"/>
    </source>
</evidence>
<dbReference type="GO" id="GO:0003949">
    <property type="term" value="F:1-(5-phosphoribosyl)-5-[(5-phosphoribosylamino)methylideneamino]imidazole-4-carboxamide isomerase activity"/>
    <property type="evidence" value="ECO:0007669"/>
    <property type="project" value="UniProtKB-UniRule"/>
</dbReference>
<comment type="similarity">
    <text evidence="4 12 13">Belongs to the HisA/HisF family.</text>
</comment>
<protein>
    <recommendedName>
        <fullName evidence="6 12">1-(5-phosphoribosyl)-5-[(5-phosphoribosylamino)methylideneamino] imidazole-4-carboxamide isomerase</fullName>
        <ecNumber evidence="5 12">5.3.1.16</ecNumber>
    </recommendedName>
    <alternativeName>
        <fullName evidence="11 12">Phosphoribosylformimino-5-aminoimidazole carboxamide ribotide isomerase</fullName>
    </alternativeName>
</protein>
<evidence type="ECO:0000256" key="7">
    <source>
        <dbReference type="ARBA" id="ARBA00022490"/>
    </source>
</evidence>
<evidence type="ECO:0000256" key="9">
    <source>
        <dbReference type="ARBA" id="ARBA00023102"/>
    </source>
</evidence>
<comment type="catalytic activity">
    <reaction evidence="1 12 14">
        <text>1-(5-phospho-beta-D-ribosyl)-5-[(5-phospho-beta-D-ribosylamino)methylideneamino]imidazole-4-carboxamide = 5-[(5-phospho-1-deoxy-D-ribulos-1-ylimino)methylamino]-1-(5-phospho-beta-D-ribosyl)imidazole-4-carboxamide</text>
        <dbReference type="Rhea" id="RHEA:15469"/>
        <dbReference type="ChEBI" id="CHEBI:58435"/>
        <dbReference type="ChEBI" id="CHEBI:58525"/>
        <dbReference type="EC" id="5.3.1.16"/>
    </reaction>
</comment>
<evidence type="ECO:0000313" key="16">
    <source>
        <dbReference type="Proteomes" id="UP000233440"/>
    </source>
</evidence>
<evidence type="ECO:0000256" key="10">
    <source>
        <dbReference type="ARBA" id="ARBA00023235"/>
    </source>
</evidence>
<dbReference type="OrthoDB" id="9807749at2"/>
<dbReference type="Gene3D" id="3.20.20.70">
    <property type="entry name" value="Aldolase class I"/>
    <property type="match status" value="1"/>
</dbReference>
<keyword evidence="8 12" id="KW-0028">Amino-acid biosynthesis</keyword>
<evidence type="ECO:0000256" key="4">
    <source>
        <dbReference type="ARBA" id="ARBA00009667"/>
    </source>
</evidence>
<dbReference type="GO" id="GO:0000105">
    <property type="term" value="P:L-histidine biosynthetic process"/>
    <property type="evidence" value="ECO:0007669"/>
    <property type="project" value="UniProtKB-UniRule"/>
</dbReference>
<comment type="subcellular location">
    <subcellularLocation>
        <location evidence="2 12 14">Cytoplasm</location>
    </subcellularLocation>
</comment>
<dbReference type="InterPro" id="IPR006062">
    <property type="entry name" value="His_biosynth"/>
</dbReference>
<sequence length="235" mass="25735">MTKIIPAIDLIDGKCVRLYQGKFNQSTVMENDPFIQLQKFMEDGAELIHIVDLDGARLGAPKQYELIKRLVQISSVPIQVGGGIRTMQSVKNYIDAGVSRVVLGTAAIENKIFLTNVLKQYSNQVAIGIDAKNEKVATRGWEKVVDVNYLEFAKIMEDLGAKTIVFTDISRDGTLTGPNLEQLQRLNDEVQCTVIASGGIRNDEDIKALHEIGIAEAIVGKAIYDGMITLQGAGQ</sequence>
<dbReference type="HAMAP" id="MF_01014">
    <property type="entry name" value="HisA"/>
    <property type="match status" value="1"/>
</dbReference>
<evidence type="ECO:0000256" key="8">
    <source>
        <dbReference type="ARBA" id="ARBA00022605"/>
    </source>
</evidence>
<keyword evidence="10 12" id="KW-0413">Isomerase</keyword>
<dbReference type="UniPathway" id="UPA00031">
    <property type="reaction ID" value="UER00009"/>
</dbReference>
<dbReference type="InterPro" id="IPR006063">
    <property type="entry name" value="HisA_bact_arch"/>
</dbReference>
<comment type="caution">
    <text evidence="15">The sequence shown here is derived from an EMBL/GenBank/DDBJ whole genome shotgun (WGS) entry which is preliminary data.</text>
</comment>
<gene>
    <name evidence="12 15" type="primary">hisA</name>
    <name evidence="15" type="ORF">CWO92_22615</name>
</gene>
<evidence type="ECO:0000256" key="13">
    <source>
        <dbReference type="RuleBase" id="RU003657"/>
    </source>
</evidence>
<organism evidence="15 16">
    <name type="scientific">Heyndrickxia camelliae</name>
    <dbReference type="NCBI Taxonomy" id="1707093"/>
    <lineage>
        <taxon>Bacteria</taxon>
        <taxon>Bacillati</taxon>
        <taxon>Bacillota</taxon>
        <taxon>Bacilli</taxon>
        <taxon>Bacillales</taxon>
        <taxon>Bacillaceae</taxon>
        <taxon>Heyndrickxia</taxon>
    </lineage>
</organism>
<accession>A0A2N3LE22</accession>
<feature type="active site" description="Proton donor" evidence="12">
    <location>
        <position position="130"/>
    </location>
</feature>
<dbReference type="PANTHER" id="PTHR43090">
    <property type="entry name" value="1-(5-PHOSPHORIBOSYL)-5-[(5-PHOSPHORIBOSYLAMINO)METHYLIDENEAMINO] IMIDAZOLE-4-CARBOXAMIDE ISOMERASE"/>
    <property type="match status" value="1"/>
</dbReference>
<dbReference type="InterPro" id="IPR044524">
    <property type="entry name" value="Isoase_HisA-like"/>
</dbReference>
<dbReference type="CDD" id="cd04732">
    <property type="entry name" value="HisA"/>
    <property type="match status" value="1"/>
</dbReference>
<dbReference type="EMBL" id="PIQO01000028">
    <property type="protein sequence ID" value="PKR82784.1"/>
    <property type="molecule type" value="Genomic_DNA"/>
</dbReference>
<keyword evidence="9 12" id="KW-0368">Histidine biosynthesis</keyword>
<dbReference type="NCBIfam" id="TIGR00007">
    <property type="entry name" value="1-(5-phosphoribosyl)-5-[(5-phosphoribosylamino)methylideneamino]imidazole-4-carboxamide isomerase"/>
    <property type="match status" value="1"/>
</dbReference>
<evidence type="ECO:0000256" key="5">
    <source>
        <dbReference type="ARBA" id="ARBA00012550"/>
    </source>
</evidence>
<dbReference type="GO" id="GO:0000162">
    <property type="term" value="P:L-tryptophan biosynthetic process"/>
    <property type="evidence" value="ECO:0007669"/>
    <property type="project" value="TreeGrafter"/>
</dbReference>
<keyword evidence="16" id="KW-1185">Reference proteome</keyword>
<evidence type="ECO:0000256" key="12">
    <source>
        <dbReference type="HAMAP-Rule" id="MF_01014"/>
    </source>
</evidence>
<dbReference type="AlphaFoldDB" id="A0A2N3LE22"/>
<evidence type="ECO:0000256" key="1">
    <source>
        <dbReference type="ARBA" id="ARBA00000901"/>
    </source>
</evidence>
<evidence type="ECO:0000256" key="11">
    <source>
        <dbReference type="ARBA" id="ARBA00030547"/>
    </source>
</evidence>
<proteinExistence type="inferred from homology"/>
<dbReference type="GO" id="GO:0005737">
    <property type="term" value="C:cytoplasm"/>
    <property type="evidence" value="ECO:0007669"/>
    <property type="project" value="UniProtKB-SubCell"/>
</dbReference>
<dbReference type="InterPro" id="IPR011060">
    <property type="entry name" value="RibuloseP-bd_barrel"/>
</dbReference>
<feature type="active site" description="Proton acceptor" evidence="12">
    <location>
        <position position="9"/>
    </location>
</feature>
<keyword evidence="7 12" id="KW-0963">Cytoplasm</keyword>
<evidence type="ECO:0000256" key="3">
    <source>
        <dbReference type="ARBA" id="ARBA00005133"/>
    </source>
</evidence>
<dbReference type="SUPFAM" id="SSF51366">
    <property type="entry name" value="Ribulose-phoshate binding barrel"/>
    <property type="match status" value="1"/>
</dbReference>
<evidence type="ECO:0000256" key="6">
    <source>
        <dbReference type="ARBA" id="ARBA00018464"/>
    </source>
</evidence>
<name>A0A2N3LE22_9BACI</name>
<dbReference type="EC" id="5.3.1.16" evidence="5 12"/>
<dbReference type="FunFam" id="3.20.20.70:FF:000009">
    <property type="entry name" value="1-(5-phosphoribosyl)-5-[(5-phosphoribosylamino)methylideneamino] imidazole-4-carboxamide isomerase"/>
    <property type="match status" value="1"/>
</dbReference>